<name>A0A3N2BXS8_9MICO</name>
<proteinExistence type="predicted"/>
<dbReference type="InterPro" id="IPR051678">
    <property type="entry name" value="AGP_Transferase"/>
</dbReference>
<evidence type="ECO:0000259" key="1">
    <source>
        <dbReference type="Pfam" id="PF01636"/>
    </source>
</evidence>
<protein>
    <submittedName>
        <fullName evidence="2">Ser/Thr protein kinase RdoA (MazF antagonist)</fullName>
    </submittedName>
</protein>
<feature type="domain" description="Aminoglycoside phosphotransferase" evidence="1">
    <location>
        <begin position="137"/>
        <end position="204"/>
    </location>
</feature>
<organism evidence="2 3">
    <name type="scientific">Plantibacter flavus</name>
    <dbReference type="NCBI Taxonomy" id="150123"/>
    <lineage>
        <taxon>Bacteria</taxon>
        <taxon>Bacillati</taxon>
        <taxon>Actinomycetota</taxon>
        <taxon>Actinomycetes</taxon>
        <taxon>Micrococcales</taxon>
        <taxon>Microbacteriaceae</taxon>
        <taxon>Plantibacter</taxon>
    </lineage>
</organism>
<keyword evidence="2" id="KW-0418">Kinase</keyword>
<sequence length="269" mass="28968">MARLTYDDVMVDDNERGFRRALIEASAHFGLDHERLEQLGGMTGRVFGIDDAVLRLGSPETIAHELAAANAASVAVPVPATVGTFVPTEGGPWAAALIERVDGTVAADLSGVTAERAFTRGLACGRAQAALWTVTAPPAFASIDGERSLLHLDLHPLNILVGPDDRVTAVIDWTNAAAGPPDYDRARTSAIFRLDPHAIPLLDQPVWRAFLAGWTDGANLDEASTAARIWACRFMLHDLQHRHPGNALDHVRRELELLEQAIESAQSVP</sequence>
<dbReference type="AlphaFoldDB" id="A0A3N2BXS8"/>
<accession>A0A3N2BXS8</accession>
<evidence type="ECO:0000313" key="2">
    <source>
        <dbReference type="EMBL" id="ROR80081.1"/>
    </source>
</evidence>
<keyword evidence="3" id="KW-1185">Reference proteome</keyword>
<dbReference type="EMBL" id="RKHL01000001">
    <property type="protein sequence ID" value="ROR80081.1"/>
    <property type="molecule type" value="Genomic_DNA"/>
</dbReference>
<gene>
    <name evidence="2" type="ORF">EDD42_0114</name>
</gene>
<keyword evidence="2" id="KW-0808">Transferase</keyword>
<dbReference type="PANTHER" id="PTHR21310">
    <property type="entry name" value="AMINOGLYCOSIDE PHOSPHOTRANSFERASE-RELATED-RELATED"/>
    <property type="match status" value="1"/>
</dbReference>
<dbReference type="InterPro" id="IPR011009">
    <property type="entry name" value="Kinase-like_dom_sf"/>
</dbReference>
<dbReference type="Pfam" id="PF01636">
    <property type="entry name" value="APH"/>
    <property type="match status" value="1"/>
</dbReference>
<reference evidence="2 3" key="1">
    <citation type="submission" date="2018-11" db="EMBL/GenBank/DDBJ databases">
        <title>Sequencing the genomes of 1000 actinobacteria strains.</title>
        <authorList>
            <person name="Klenk H.-P."/>
        </authorList>
    </citation>
    <scope>NUCLEOTIDE SEQUENCE [LARGE SCALE GENOMIC DNA]</scope>
    <source>
        <strain evidence="2 3">DSM 14012</strain>
    </source>
</reference>
<dbReference type="InterPro" id="IPR002575">
    <property type="entry name" value="Aminoglycoside_PTrfase"/>
</dbReference>
<dbReference type="SUPFAM" id="SSF56112">
    <property type="entry name" value="Protein kinase-like (PK-like)"/>
    <property type="match status" value="1"/>
</dbReference>
<dbReference type="Gene3D" id="3.90.1200.10">
    <property type="match status" value="1"/>
</dbReference>
<dbReference type="GO" id="GO:0016301">
    <property type="term" value="F:kinase activity"/>
    <property type="evidence" value="ECO:0007669"/>
    <property type="project" value="UniProtKB-KW"/>
</dbReference>
<evidence type="ECO:0000313" key="3">
    <source>
        <dbReference type="Proteomes" id="UP000266915"/>
    </source>
</evidence>
<comment type="caution">
    <text evidence="2">The sequence shown here is derived from an EMBL/GenBank/DDBJ whole genome shotgun (WGS) entry which is preliminary data.</text>
</comment>
<dbReference type="Proteomes" id="UP000266915">
    <property type="component" value="Unassembled WGS sequence"/>
</dbReference>